<gene>
    <name evidence="2" type="ORF">SAMN05421853_108130</name>
</gene>
<protein>
    <submittedName>
        <fullName evidence="2">Glyoxalase-like domain-containing protein</fullName>
    </submittedName>
</protein>
<reference evidence="3" key="1">
    <citation type="submission" date="2016-10" db="EMBL/GenBank/DDBJ databases">
        <authorList>
            <person name="Varghese N."/>
            <person name="Submissions S."/>
        </authorList>
    </citation>
    <scope>NUCLEOTIDE SEQUENCE [LARGE SCALE GENOMIC DNA]</scope>
    <source>
        <strain evidence="3">JCM 10271</strain>
    </source>
</reference>
<proteinExistence type="predicted"/>
<keyword evidence="3" id="KW-1185">Reference proteome</keyword>
<dbReference type="STRING" id="93684.SAMN05421853_108130"/>
<dbReference type="RefSeq" id="WP_093012727.1">
    <property type="nucleotide sequence ID" value="NZ_FOXV01000008.1"/>
</dbReference>
<feature type="domain" description="Glyoxalase-like" evidence="1">
    <location>
        <begin position="3"/>
        <end position="171"/>
    </location>
</feature>
<name>A0A1I5Z8X2_9RHOB</name>
<evidence type="ECO:0000313" key="3">
    <source>
        <dbReference type="Proteomes" id="UP000243106"/>
    </source>
</evidence>
<dbReference type="Pfam" id="PF13468">
    <property type="entry name" value="Glyoxalase_3"/>
    <property type="match status" value="1"/>
</dbReference>
<evidence type="ECO:0000259" key="1">
    <source>
        <dbReference type="Pfam" id="PF13468"/>
    </source>
</evidence>
<accession>A0A1I5Z8X2</accession>
<dbReference type="Proteomes" id="UP000243106">
    <property type="component" value="Unassembled WGS sequence"/>
</dbReference>
<dbReference type="EMBL" id="FOXV01000008">
    <property type="protein sequence ID" value="SFQ52910.1"/>
    <property type="molecule type" value="Genomic_DNA"/>
</dbReference>
<dbReference type="InterPro" id="IPR029068">
    <property type="entry name" value="Glyas_Bleomycin-R_OHBP_Dase"/>
</dbReference>
<organism evidence="2 3">
    <name type="scientific">Roseivivax halotolerans</name>
    <dbReference type="NCBI Taxonomy" id="93684"/>
    <lineage>
        <taxon>Bacteria</taxon>
        <taxon>Pseudomonadati</taxon>
        <taxon>Pseudomonadota</taxon>
        <taxon>Alphaproteobacteria</taxon>
        <taxon>Rhodobacterales</taxon>
        <taxon>Roseobacteraceae</taxon>
        <taxon>Roseivivax</taxon>
    </lineage>
</organism>
<dbReference type="Gene3D" id="3.10.180.10">
    <property type="entry name" value="2,3-Dihydroxybiphenyl 1,2-Dioxygenase, domain 1"/>
    <property type="match status" value="1"/>
</dbReference>
<sequence length="202" mass="22007">MQLDHIAVLGVTLEDAARHCETALETPMGPGGQHATFATHNRLLGLEDALYLEAIAIDPEAGDPGRPRWFGLDRFAGAARLDKWVVRVDDMDEALAALPEAGRPVALERGDLAWIMAVPDDGMLPWDGLFPALIEWKSEPPAGARLTSSGWALSELVVAHPDAERLEARLAPHLDSPLVRFETDAPGLAARFEKAGQVRWLR</sequence>
<dbReference type="AlphaFoldDB" id="A0A1I5Z8X2"/>
<evidence type="ECO:0000313" key="2">
    <source>
        <dbReference type="EMBL" id="SFQ52910.1"/>
    </source>
</evidence>
<dbReference type="InterPro" id="IPR025870">
    <property type="entry name" value="Glyoxalase-like_dom"/>
</dbReference>